<evidence type="ECO:0000313" key="4">
    <source>
        <dbReference type="Proteomes" id="UP000030129"/>
    </source>
</evidence>
<dbReference type="CDD" id="cd04301">
    <property type="entry name" value="NAT_SF"/>
    <property type="match status" value="1"/>
</dbReference>
<dbReference type="SUPFAM" id="SSF55729">
    <property type="entry name" value="Acyl-CoA N-acyltransferases (Nat)"/>
    <property type="match status" value="1"/>
</dbReference>
<dbReference type="Pfam" id="PF00583">
    <property type="entry name" value="Acetyltransf_1"/>
    <property type="match status" value="1"/>
</dbReference>
<dbReference type="eggNOG" id="COG0456">
    <property type="taxonomic scope" value="Bacteria"/>
</dbReference>
<dbReference type="PANTHER" id="PTHR13947:SF37">
    <property type="entry name" value="LD18367P"/>
    <property type="match status" value="1"/>
</dbReference>
<keyword evidence="1 3" id="KW-0808">Transferase</keyword>
<proteinExistence type="predicted"/>
<organism evidence="3 4">
    <name type="scientific">Flavobacterium beibuense F44-8</name>
    <dbReference type="NCBI Taxonomy" id="1406840"/>
    <lineage>
        <taxon>Bacteria</taxon>
        <taxon>Pseudomonadati</taxon>
        <taxon>Bacteroidota</taxon>
        <taxon>Flavobacteriia</taxon>
        <taxon>Flavobacteriales</taxon>
        <taxon>Flavobacteriaceae</taxon>
        <taxon>Flavobacterium</taxon>
    </lineage>
</organism>
<dbReference type="STRING" id="1406840.Q763_01290"/>
<evidence type="ECO:0000313" key="3">
    <source>
        <dbReference type="EMBL" id="KGO84407.1"/>
    </source>
</evidence>
<dbReference type="PANTHER" id="PTHR13947">
    <property type="entry name" value="GNAT FAMILY N-ACETYLTRANSFERASE"/>
    <property type="match status" value="1"/>
</dbReference>
<keyword evidence="4" id="KW-1185">Reference proteome</keyword>
<dbReference type="Proteomes" id="UP000030129">
    <property type="component" value="Unassembled WGS sequence"/>
</dbReference>
<dbReference type="InterPro" id="IPR050769">
    <property type="entry name" value="NAT_camello-type"/>
</dbReference>
<name>A0A0A2LVK4_9FLAO</name>
<evidence type="ECO:0000256" key="1">
    <source>
        <dbReference type="ARBA" id="ARBA00022679"/>
    </source>
</evidence>
<sequence>MDSVIIRPIALADNKTVAKVIRDVLIEHNVPKVGTAYADVSLDSMFETYTQNNSVYLVIEKNGKIIGGAGIAPLENGPADVCELQKMYFLAEARGLGLGSLMMKKCLESASGFGFKKCYLETMPYMEDAQKLYKKSGFVYLDAPMGNTGHNSCPVWMIKELNTNEH</sequence>
<dbReference type="PROSITE" id="PS51186">
    <property type="entry name" value="GNAT"/>
    <property type="match status" value="1"/>
</dbReference>
<dbReference type="InterPro" id="IPR016181">
    <property type="entry name" value="Acyl_CoA_acyltransferase"/>
</dbReference>
<comment type="caution">
    <text evidence="3">The sequence shown here is derived from an EMBL/GenBank/DDBJ whole genome shotgun (WGS) entry which is preliminary data.</text>
</comment>
<dbReference type="InterPro" id="IPR000182">
    <property type="entry name" value="GNAT_dom"/>
</dbReference>
<evidence type="ECO:0000259" key="2">
    <source>
        <dbReference type="PROSITE" id="PS51186"/>
    </source>
</evidence>
<dbReference type="AlphaFoldDB" id="A0A0A2LVK4"/>
<dbReference type="Gene3D" id="3.40.630.30">
    <property type="match status" value="1"/>
</dbReference>
<accession>A0A0A2LVK4</accession>
<protein>
    <submittedName>
        <fullName evidence="3">Acetyltransferase</fullName>
    </submittedName>
</protein>
<feature type="domain" description="N-acetyltransferase" evidence="2">
    <location>
        <begin position="4"/>
        <end position="162"/>
    </location>
</feature>
<dbReference type="RefSeq" id="WP_035130234.1">
    <property type="nucleotide sequence ID" value="NZ_JRLV01000001.1"/>
</dbReference>
<reference evidence="3 4" key="1">
    <citation type="submission" date="2013-09" db="EMBL/GenBank/DDBJ databases">
        <authorList>
            <person name="Zeng Z."/>
            <person name="Chen C."/>
        </authorList>
    </citation>
    <scope>NUCLEOTIDE SEQUENCE [LARGE SCALE GENOMIC DNA]</scope>
    <source>
        <strain evidence="3 4">F44-8</strain>
    </source>
</reference>
<gene>
    <name evidence="3" type="ORF">Q763_01290</name>
</gene>
<dbReference type="GO" id="GO:0008080">
    <property type="term" value="F:N-acetyltransferase activity"/>
    <property type="evidence" value="ECO:0007669"/>
    <property type="project" value="InterPro"/>
</dbReference>
<dbReference type="EMBL" id="JRLV01000001">
    <property type="protein sequence ID" value="KGO84407.1"/>
    <property type="molecule type" value="Genomic_DNA"/>
</dbReference>